<evidence type="ECO:0000313" key="4">
    <source>
        <dbReference type="Proteomes" id="UP000502508"/>
    </source>
</evidence>
<organism evidence="3 4">
    <name type="scientific">Phytohabitans flavus</name>
    <dbReference type="NCBI Taxonomy" id="1076124"/>
    <lineage>
        <taxon>Bacteria</taxon>
        <taxon>Bacillati</taxon>
        <taxon>Actinomycetota</taxon>
        <taxon>Actinomycetes</taxon>
        <taxon>Micromonosporales</taxon>
        <taxon>Micromonosporaceae</taxon>
    </lineage>
</organism>
<reference evidence="3 4" key="2">
    <citation type="submission" date="2020-03" db="EMBL/GenBank/DDBJ databases">
        <authorList>
            <person name="Ichikawa N."/>
            <person name="Kimura A."/>
            <person name="Kitahashi Y."/>
            <person name="Uohara A."/>
        </authorList>
    </citation>
    <scope>NUCLEOTIDE SEQUENCE [LARGE SCALE GENOMIC DNA]</scope>
    <source>
        <strain evidence="3 4">NBRC 107702</strain>
    </source>
</reference>
<dbReference type="AlphaFoldDB" id="A0A6F8XNH8"/>
<evidence type="ECO:0000259" key="1">
    <source>
        <dbReference type="Pfam" id="PF00656"/>
    </source>
</evidence>
<dbReference type="Pfam" id="PF00656">
    <property type="entry name" value="Peptidase_C14"/>
    <property type="match status" value="1"/>
</dbReference>
<dbReference type="SUPFAM" id="SSF50952">
    <property type="entry name" value="Soluble quinoprotein glucose dehydrogenase"/>
    <property type="match status" value="1"/>
</dbReference>
<dbReference type="GO" id="GO:0004197">
    <property type="term" value="F:cysteine-type endopeptidase activity"/>
    <property type="evidence" value="ECO:0007669"/>
    <property type="project" value="InterPro"/>
</dbReference>
<reference evidence="3 4" key="1">
    <citation type="submission" date="2020-03" db="EMBL/GenBank/DDBJ databases">
        <title>Whole genome shotgun sequence of Phytohabitans flavus NBRC 107702.</title>
        <authorList>
            <person name="Komaki H."/>
            <person name="Tamura T."/>
        </authorList>
    </citation>
    <scope>NUCLEOTIDE SEQUENCE [LARGE SCALE GENOMIC DNA]</scope>
    <source>
        <strain evidence="3 4">NBRC 107702</strain>
    </source>
</reference>
<dbReference type="PANTHER" id="PTHR37957:SF1">
    <property type="entry name" value="PHYTASE-LIKE DOMAIN-CONTAINING PROTEIN"/>
    <property type="match status" value="1"/>
</dbReference>
<dbReference type="InterPro" id="IPR029030">
    <property type="entry name" value="Caspase-like_dom_sf"/>
</dbReference>
<dbReference type="SUPFAM" id="SSF52129">
    <property type="entry name" value="Caspase-like"/>
    <property type="match status" value="1"/>
</dbReference>
<name>A0A6F8XNH8_9ACTN</name>
<evidence type="ECO:0000259" key="2">
    <source>
        <dbReference type="Pfam" id="PF13449"/>
    </source>
</evidence>
<dbReference type="InterPro" id="IPR011044">
    <property type="entry name" value="Quino_amine_DH_bsu"/>
</dbReference>
<dbReference type="GO" id="GO:0006508">
    <property type="term" value="P:proteolysis"/>
    <property type="evidence" value="ECO:0007669"/>
    <property type="project" value="InterPro"/>
</dbReference>
<proteinExistence type="predicted"/>
<dbReference type="PANTHER" id="PTHR37957">
    <property type="entry name" value="BLR7070 PROTEIN"/>
    <property type="match status" value="1"/>
</dbReference>
<dbReference type="InterPro" id="IPR011600">
    <property type="entry name" value="Pept_C14_caspase"/>
</dbReference>
<feature type="domain" description="Phytase-like" evidence="2">
    <location>
        <begin position="403"/>
        <end position="696"/>
    </location>
</feature>
<dbReference type="InterPro" id="IPR027372">
    <property type="entry name" value="Phytase-like_dom"/>
</dbReference>
<dbReference type="SUPFAM" id="SSF50969">
    <property type="entry name" value="YVTN repeat-like/Quinoprotein amine dehydrogenase"/>
    <property type="match status" value="1"/>
</dbReference>
<dbReference type="InterPro" id="IPR011041">
    <property type="entry name" value="Quinoprot_gluc/sorb_DH_b-prop"/>
</dbReference>
<dbReference type="EMBL" id="AP022870">
    <property type="protein sequence ID" value="BCB75392.1"/>
    <property type="molecule type" value="Genomic_DNA"/>
</dbReference>
<gene>
    <name evidence="3" type="ORF">Pflav_018020</name>
</gene>
<feature type="domain" description="Peptidase C14 caspase" evidence="1">
    <location>
        <begin position="82"/>
        <end position="300"/>
    </location>
</feature>
<sequence length="714" mass="77419">MVSTVASVGQLAVALQVWREALNRPTTLQLVVPDGHRDNARAVFDALRGAGLPEERHETVIAAAAGSAGVKPTGRIDPANSACVLIGIDSYDDPKLPSLRAVYNNIEQLYDVLTDEDVWGVEPGRIRKVHNPRTPAELIRPIREMSELAADTLIVYYAGHGLKDLDENELYLALPHSVPGELETSVRFKAVMQAIAKSRQAQRVVMIIDCCHSGIAIDGGMSEAVDDIRADADIDDVQGMYFMCATAPNRKALAPSAEKCTVFTGELVDVLREGIPQESELMLSLGVIFREVRRRLKRDSRPVPGELDNNQVGHLPFTRNIARIPQRPPVLLPPSPRPRVLRSPVFAAGIVIGIVLGLGVPPGIDRVRELRAVPVPAGGQCSTNATLLSYSDQLDKTEVSGERITGLSALALTGSSEGFALADNEPGRVFPLTLENPDDLHVSAGVGRTLRDTNGVPYSKGIDGEGLVIERGNKTMLVSSEKGPSIRRFDISTGHELEKPIVVPQMLQDPPTGDAQFGRTIESLAATPDGRYLYAGWEAPLSGDSDQRGRNRLRIQRYRGEPGGTYTPDYQYAYETGAGLYLTELAVVGQDRLLALERQYVEGLGNVIQVHDVRLDNAEDVTGDRALADNTADMLVPRTLLFDLRTCPAGSPGQVTARQPQSNPLLDNVEGMAVGPEETAGPEVGTRLLYLITDDNSNSTQVTRLYAFRIRLPA</sequence>
<dbReference type="Pfam" id="PF13449">
    <property type="entry name" value="Phytase-like"/>
    <property type="match status" value="1"/>
</dbReference>
<evidence type="ECO:0000313" key="3">
    <source>
        <dbReference type="EMBL" id="BCB75392.1"/>
    </source>
</evidence>
<dbReference type="NCBIfam" id="NF047832">
    <property type="entry name" value="caspase_w_EACC1"/>
    <property type="match status" value="1"/>
</dbReference>
<dbReference type="KEGG" id="pfla:Pflav_018020"/>
<keyword evidence="4" id="KW-1185">Reference proteome</keyword>
<protein>
    <submittedName>
        <fullName evidence="3">Uncharacterized protein</fullName>
    </submittedName>
</protein>
<accession>A0A6F8XNH8</accession>
<dbReference type="Gene3D" id="3.40.50.1460">
    <property type="match status" value="1"/>
</dbReference>
<dbReference type="Proteomes" id="UP000502508">
    <property type="component" value="Chromosome"/>
</dbReference>